<reference evidence="2" key="1">
    <citation type="submission" date="2020-09" db="EMBL/GenBank/DDBJ databases">
        <title>Genome-Enabled Discovery of Anthraquinone Biosynthesis in Senna tora.</title>
        <authorList>
            <person name="Kang S.-H."/>
            <person name="Pandey R.P."/>
            <person name="Lee C.-M."/>
            <person name="Sim J.-S."/>
            <person name="Jeong J.-T."/>
            <person name="Choi B.-S."/>
            <person name="Jung M."/>
            <person name="Ginzburg D."/>
            <person name="Zhao K."/>
            <person name="Won S.Y."/>
            <person name="Oh T.-J."/>
            <person name="Yu Y."/>
            <person name="Kim N.-H."/>
            <person name="Lee O.R."/>
            <person name="Lee T.-H."/>
            <person name="Bashyal P."/>
            <person name="Kim T.-S."/>
            <person name="Lee W.-H."/>
            <person name="Kawkins C."/>
            <person name="Kim C.-K."/>
            <person name="Kim J.S."/>
            <person name="Ahn B.O."/>
            <person name="Rhee S.Y."/>
            <person name="Sohng J.K."/>
        </authorList>
    </citation>
    <scope>NUCLEOTIDE SEQUENCE</scope>
    <source>
        <tissue evidence="2">Leaf</tissue>
    </source>
</reference>
<name>A0A835C8U8_9FABA</name>
<dbReference type="AlphaFoldDB" id="A0A835C8U8"/>
<evidence type="ECO:0000313" key="3">
    <source>
        <dbReference type="Proteomes" id="UP000634136"/>
    </source>
</evidence>
<evidence type="ECO:0000313" key="1">
    <source>
        <dbReference type="EMBL" id="KAF7833635.1"/>
    </source>
</evidence>
<dbReference type="Proteomes" id="UP000634136">
    <property type="component" value="Unassembled WGS sequence"/>
</dbReference>
<accession>A0A835C8U8</accession>
<comment type="caution">
    <text evidence="2">The sequence shown here is derived from an EMBL/GenBank/DDBJ whole genome shotgun (WGS) entry which is preliminary data.</text>
</comment>
<dbReference type="GO" id="GO:0016301">
    <property type="term" value="F:kinase activity"/>
    <property type="evidence" value="ECO:0007669"/>
    <property type="project" value="UniProtKB-KW"/>
</dbReference>
<protein>
    <submittedName>
        <fullName evidence="2">Putative serine/threonine-protein kinase NAK</fullName>
    </submittedName>
</protein>
<keyword evidence="2" id="KW-0418">Kinase</keyword>
<evidence type="ECO:0000313" key="2">
    <source>
        <dbReference type="EMBL" id="KAF7833641.1"/>
    </source>
</evidence>
<gene>
    <name evidence="1" type="ORF">G2W53_015968</name>
    <name evidence="2" type="ORF">G2W53_015974</name>
</gene>
<dbReference type="EMBL" id="JAAIUW010000005">
    <property type="protein sequence ID" value="KAF7833641.1"/>
    <property type="molecule type" value="Genomic_DNA"/>
</dbReference>
<sequence length="94" mass="10941">MCLCPSRRYSTHSLAARNNIAVGVTRGLDFLIHWMISMQSFHILAWQEMDLLEITHVSELPELKVMLHWSMKLQGLGAFHKGFYDLHAECFSRH</sequence>
<proteinExistence type="predicted"/>
<keyword evidence="3" id="KW-1185">Reference proteome</keyword>
<dbReference type="EMBL" id="JAAIUW010000005">
    <property type="protein sequence ID" value="KAF7833635.1"/>
    <property type="molecule type" value="Genomic_DNA"/>
</dbReference>
<keyword evidence="2" id="KW-0808">Transferase</keyword>
<organism evidence="2 3">
    <name type="scientific">Senna tora</name>
    <dbReference type="NCBI Taxonomy" id="362788"/>
    <lineage>
        <taxon>Eukaryota</taxon>
        <taxon>Viridiplantae</taxon>
        <taxon>Streptophyta</taxon>
        <taxon>Embryophyta</taxon>
        <taxon>Tracheophyta</taxon>
        <taxon>Spermatophyta</taxon>
        <taxon>Magnoliopsida</taxon>
        <taxon>eudicotyledons</taxon>
        <taxon>Gunneridae</taxon>
        <taxon>Pentapetalae</taxon>
        <taxon>rosids</taxon>
        <taxon>fabids</taxon>
        <taxon>Fabales</taxon>
        <taxon>Fabaceae</taxon>
        <taxon>Caesalpinioideae</taxon>
        <taxon>Cassia clade</taxon>
        <taxon>Senna</taxon>
    </lineage>
</organism>